<proteinExistence type="predicted"/>
<feature type="region of interest" description="Disordered" evidence="1">
    <location>
        <begin position="1"/>
        <end position="28"/>
    </location>
</feature>
<keyword evidence="3" id="KW-1185">Reference proteome</keyword>
<dbReference type="Gene3D" id="1.20.120.490">
    <property type="entry name" value="Hypothetical protein TM1646-like domain"/>
    <property type="match status" value="1"/>
</dbReference>
<sequence length="145" mass="16662">MKISQDMRTQVEATQKLPQHTKGKQSFDTLVQSQSRQMQQAQLNQLMSKITTQGERVARFRSFRDLAKYKRLIKDFMKESVQYGMNLKHSRSFSPHGQTRKLTIVESVDEKLAELTDAVMDQEKGSIDLLGIIGEIKGLLINIYT</sequence>
<dbReference type="InterPro" id="IPR005585">
    <property type="entry name" value="DUF327"/>
</dbReference>
<dbReference type="Pfam" id="PF03885">
    <property type="entry name" value="DUF327"/>
    <property type="match status" value="1"/>
</dbReference>
<accession>A0A4Z0GTI5</accession>
<dbReference type="RefSeq" id="WP_135328778.1">
    <property type="nucleotide sequence ID" value="NZ_SRJC01000010.1"/>
</dbReference>
<comment type="caution">
    <text evidence="2">The sequence shown here is derived from an EMBL/GenBank/DDBJ whole genome shotgun (WGS) entry which is preliminary data.</text>
</comment>
<evidence type="ECO:0000313" key="3">
    <source>
        <dbReference type="Proteomes" id="UP000297982"/>
    </source>
</evidence>
<protein>
    <submittedName>
        <fullName evidence="2">DUF327 family protein</fullName>
    </submittedName>
</protein>
<dbReference type="AlphaFoldDB" id="A0A4Z0GTI5"/>
<evidence type="ECO:0000313" key="2">
    <source>
        <dbReference type="EMBL" id="TGB00837.1"/>
    </source>
</evidence>
<name>A0A4Z0GTI5_9BACI</name>
<dbReference type="STRING" id="192814.GCA_900166575_04048"/>
<dbReference type="EMBL" id="SRJC01000010">
    <property type="protein sequence ID" value="TGB00837.1"/>
    <property type="molecule type" value="Genomic_DNA"/>
</dbReference>
<gene>
    <name evidence="2" type="ORF">E4663_19120</name>
</gene>
<reference evidence="2 3" key="1">
    <citation type="journal article" date="2003" name="Int. J. Syst. Evol. Microbiol.">
        <title>Halobacillus salinus sp. nov., isolated from a salt lake on the coast of the East Sea in Korea.</title>
        <authorList>
            <person name="Yoon J.H."/>
            <person name="Kang K.H."/>
            <person name="Park Y.H."/>
        </authorList>
    </citation>
    <scope>NUCLEOTIDE SEQUENCE [LARGE SCALE GENOMIC DNA]</scope>
    <source>
        <strain evidence="2 3">HSL-3</strain>
    </source>
</reference>
<dbReference type="InterPro" id="IPR024042">
    <property type="entry name" value="TM1646-like_dom_sf"/>
</dbReference>
<organism evidence="2 3">
    <name type="scientific">Halobacillus salinus</name>
    <dbReference type="NCBI Taxonomy" id="192814"/>
    <lineage>
        <taxon>Bacteria</taxon>
        <taxon>Bacillati</taxon>
        <taxon>Bacillota</taxon>
        <taxon>Bacilli</taxon>
        <taxon>Bacillales</taxon>
        <taxon>Bacillaceae</taxon>
        <taxon>Halobacillus</taxon>
    </lineage>
</organism>
<dbReference type="Proteomes" id="UP000297982">
    <property type="component" value="Unassembled WGS sequence"/>
</dbReference>
<evidence type="ECO:0000256" key="1">
    <source>
        <dbReference type="SAM" id="MobiDB-lite"/>
    </source>
</evidence>
<dbReference type="SUPFAM" id="SSF158397">
    <property type="entry name" value="TM1646-like"/>
    <property type="match status" value="1"/>
</dbReference>